<dbReference type="RefSeq" id="WP_043142195.1">
    <property type="nucleotide sequence ID" value="NZ_JSUQ01000010.1"/>
</dbReference>
<accession>A0A0B3RN72</accession>
<comment type="caution">
    <text evidence="2">The sequence shown here is derived from an EMBL/GenBank/DDBJ whole genome shotgun (WGS) entry which is preliminary data.</text>
</comment>
<keyword evidence="1" id="KW-0812">Transmembrane</keyword>
<protein>
    <submittedName>
        <fullName evidence="2">50S ribosomal protein L35</fullName>
    </submittedName>
</protein>
<keyword evidence="2" id="KW-0689">Ribosomal protein</keyword>
<dbReference type="Proteomes" id="UP000030960">
    <property type="component" value="Unassembled WGS sequence"/>
</dbReference>
<evidence type="ECO:0000256" key="1">
    <source>
        <dbReference type="SAM" id="Phobius"/>
    </source>
</evidence>
<proteinExistence type="predicted"/>
<dbReference type="STRING" id="561184.SAMN05216376_108174"/>
<gene>
    <name evidence="2" type="primary">rpmI_2</name>
    <name evidence="2" type="ORF">OA50_02676</name>
</gene>
<dbReference type="AlphaFoldDB" id="A0A0B3RN72"/>
<keyword evidence="2" id="KW-0687">Ribonucleoprotein</keyword>
<sequence>MEPDMMLVTGMGLVVLSLPAIISAWSDNRAPRVGALVFFGGAGLVFWAFREKDGGYRPQDIPDAVYGVIGQILN</sequence>
<reference evidence="2 3" key="1">
    <citation type="submission" date="2014-10" db="EMBL/GenBank/DDBJ databases">
        <title>Genome sequence of Ponticoccus sp. strain UMTAT08 isolated from clonal culture of toxic dinoflagellate Alexandrium tamiyavanichii.</title>
        <authorList>
            <person name="Gan H.Y."/>
            <person name="Muhd D.-D."/>
            <person name="Mohd Noor M.E."/>
            <person name="Yeong Y.S."/>
            <person name="Usup G."/>
        </authorList>
    </citation>
    <scope>NUCLEOTIDE SEQUENCE [LARGE SCALE GENOMIC DNA]</scope>
    <source>
        <strain evidence="2 3">UMTAT08</strain>
    </source>
</reference>
<dbReference type="EMBL" id="JSUQ01000010">
    <property type="protein sequence ID" value="KHQ52640.1"/>
    <property type="molecule type" value="Genomic_DNA"/>
</dbReference>
<evidence type="ECO:0000313" key="3">
    <source>
        <dbReference type="Proteomes" id="UP000030960"/>
    </source>
</evidence>
<dbReference type="OrthoDB" id="7875801at2"/>
<name>A0A0B3RN72_9RHOB</name>
<keyword evidence="1" id="KW-0472">Membrane</keyword>
<dbReference type="GO" id="GO:0005840">
    <property type="term" value="C:ribosome"/>
    <property type="evidence" value="ECO:0007669"/>
    <property type="project" value="UniProtKB-KW"/>
</dbReference>
<organism evidence="2 3">
    <name type="scientific">Mameliella alba</name>
    <dbReference type="NCBI Taxonomy" id="561184"/>
    <lineage>
        <taxon>Bacteria</taxon>
        <taxon>Pseudomonadati</taxon>
        <taxon>Pseudomonadota</taxon>
        <taxon>Alphaproteobacteria</taxon>
        <taxon>Rhodobacterales</taxon>
        <taxon>Roseobacteraceae</taxon>
        <taxon>Mameliella</taxon>
    </lineage>
</organism>
<keyword evidence="1" id="KW-1133">Transmembrane helix</keyword>
<feature type="transmembrane region" description="Helical" evidence="1">
    <location>
        <begin position="33"/>
        <end position="49"/>
    </location>
</feature>
<keyword evidence="3" id="KW-1185">Reference proteome</keyword>
<evidence type="ECO:0000313" key="2">
    <source>
        <dbReference type="EMBL" id="KHQ52640.1"/>
    </source>
</evidence>